<keyword evidence="14" id="KW-1185">Reference proteome</keyword>
<evidence type="ECO:0000256" key="8">
    <source>
        <dbReference type="ARBA" id="ARBA00023180"/>
    </source>
</evidence>
<dbReference type="Pfam" id="PF14368">
    <property type="entry name" value="LTP_2"/>
    <property type="match status" value="1"/>
</dbReference>
<dbReference type="PANTHER" id="PTHR33044">
    <property type="entry name" value="BIFUNCTIONAL INHIBITOR/LIPID-TRANSFER PROTEIN/SEED STORAGE 2S ALBUMIN SUPERFAMILY PROTEIN-RELATED"/>
    <property type="match status" value="1"/>
</dbReference>
<evidence type="ECO:0000256" key="5">
    <source>
        <dbReference type="ARBA" id="ARBA00022729"/>
    </source>
</evidence>
<keyword evidence="4" id="KW-0336">GPI-anchor</keyword>
<feature type="compositionally biased region" description="Polar residues" evidence="10">
    <location>
        <begin position="108"/>
        <end position="117"/>
    </location>
</feature>
<evidence type="ECO:0000313" key="13">
    <source>
        <dbReference type="EMBL" id="KAG2302708.1"/>
    </source>
</evidence>
<proteinExistence type="inferred from homology"/>
<dbReference type="Proteomes" id="UP000886595">
    <property type="component" value="Unassembled WGS sequence"/>
</dbReference>
<comment type="similarity">
    <text evidence="2">Belongs to the plant LTP family.</text>
</comment>
<sequence length="155" mass="16143">MVRFSTATMIFAAAMTAMFLFSLPEVEAQPAPATTCVSKLVPCFSALTTTTRPPKDCCDSIKEAVKDELPCLCTVYNTPGLLSGFNVTTAQALNLSRRCDVATDLSACPSTGASSPKGSLPPPAGNKGKDTGAGNKLAGYGVITVIFSLFSTIFF</sequence>
<dbReference type="EMBL" id="JAAMPC010000007">
    <property type="protein sequence ID" value="KAG2302708.1"/>
    <property type="molecule type" value="Genomic_DNA"/>
</dbReference>
<feature type="chain" id="PRO_5036473894" description="Bifunctional inhibitor/plant lipid transfer protein/seed storage helical domain-containing protein" evidence="11">
    <location>
        <begin position="29"/>
        <end position="155"/>
    </location>
</feature>
<evidence type="ECO:0000256" key="1">
    <source>
        <dbReference type="ARBA" id="ARBA00004609"/>
    </source>
</evidence>
<accession>A0A8X7S7Y5</accession>
<evidence type="ECO:0000256" key="4">
    <source>
        <dbReference type="ARBA" id="ARBA00022622"/>
    </source>
</evidence>
<evidence type="ECO:0000256" key="2">
    <source>
        <dbReference type="ARBA" id="ARBA00009748"/>
    </source>
</evidence>
<protein>
    <recommendedName>
        <fullName evidence="12">Bifunctional inhibitor/plant lipid transfer protein/seed storage helical domain-containing protein</fullName>
    </recommendedName>
</protein>
<evidence type="ECO:0000313" key="14">
    <source>
        <dbReference type="Proteomes" id="UP000886595"/>
    </source>
</evidence>
<dbReference type="InterPro" id="IPR016140">
    <property type="entry name" value="Bifunc_inhib/LTP/seed_store"/>
</dbReference>
<dbReference type="GO" id="GO:0098552">
    <property type="term" value="C:side of membrane"/>
    <property type="evidence" value="ECO:0007669"/>
    <property type="project" value="UniProtKB-KW"/>
</dbReference>
<feature type="signal peptide" evidence="11">
    <location>
        <begin position="1"/>
        <end position="28"/>
    </location>
</feature>
<reference evidence="13 14" key="1">
    <citation type="submission" date="2020-02" db="EMBL/GenBank/DDBJ databases">
        <authorList>
            <person name="Ma Q."/>
            <person name="Huang Y."/>
            <person name="Song X."/>
            <person name="Pei D."/>
        </authorList>
    </citation>
    <scope>NUCLEOTIDE SEQUENCE [LARGE SCALE GENOMIC DNA]</scope>
    <source>
        <strain evidence="13">Sxm20200214</strain>
        <tissue evidence="13">Leaf</tissue>
    </source>
</reference>
<comment type="caution">
    <text evidence="13">The sequence shown here is derived from an EMBL/GenBank/DDBJ whole genome shotgun (WGS) entry which is preliminary data.</text>
</comment>
<organism evidence="13 14">
    <name type="scientific">Brassica carinata</name>
    <name type="common">Ethiopian mustard</name>
    <name type="synonym">Abyssinian cabbage</name>
    <dbReference type="NCBI Taxonomy" id="52824"/>
    <lineage>
        <taxon>Eukaryota</taxon>
        <taxon>Viridiplantae</taxon>
        <taxon>Streptophyta</taxon>
        <taxon>Embryophyta</taxon>
        <taxon>Tracheophyta</taxon>
        <taxon>Spermatophyta</taxon>
        <taxon>Magnoliopsida</taxon>
        <taxon>eudicotyledons</taxon>
        <taxon>Gunneridae</taxon>
        <taxon>Pentapetalae</taxon>
        <taxon>rosids</taxon>
        <taxon>malvids</taxon>
        <taxon>Brassicales</taxon>
        <taxon>Brassicaceae</taxon>
        <taxon>Brassiceae</taxon>
        <taxon>Brassica</taxon>
    </lineage>
</organism>
<dbReference type="InterPro" id="IPR043325">
    <property type="entry name" value="LTSS"/>
</dbReference>
<evidence type="ECO:0000256" key="7">
    <source>
        <dbReference type="ARBA" id="ARBA00023157"/>
    </source>
</evidence>
<evidence type="ECO:0000256" key="9">
    <source>
        <dbReference type="ARBA" id="ARBA00023288"/>
    </source>
</evidence>
<evidence type="ECO:0000256" key="10">
    <source>
        <dbReference type="SAM" id="MobiDB-lite"/>
    </source>
</evidence>
<evidence type="ECO:0000256" key="11">
    <source>
        <dbReference type="SAM" id="SignalP"/>
    </source>
</evidence>
<dbReference type="GO" id="GO:0005886">
    <property type="term" value="C:plasma membrane"/>
    <property type="evidence" value="ECO:0007669"/>
    <property type="project" value="UniProtKB-SubCell"/>
</dbReference>
<keyword evidence="7" id="KW-1015">Disulfide bond</keyword>
<keyword evidence="3" id="KW-1003">Cell membrane</keyword>
<evidence type="ECO:0000259" key="12">
    <source>
        <dbReference type="Pfam" id="PF14368"/>
    </source>
</evidence>
<keyword evidence="8" id="KW-0325">Glycoprotein</keyword>
<dbReference type="Gene3D" id="1.10.110.10">
    <property type="entry name" value="Plant lipid-transfer and hydrophobic proteins"/>
    <property type="match status" value="1"/>
</dbReference>
<feature type="domain" description="Bifunctional inhibitor/plant lipid transfer protein/seed storage helical" evidence="12">
    <location>
        <begin position="28"/>
        <end position="108"/>
    </location>
</feature>
<dbReference type="InterPro" id="IPR036312">
    <property type="entry name" value="Bifun_inhib/LTP/seed_sf"/>
</dbReference>
<dbReference type="CDD" id="cd00010">
    <property type="entry name" value="AAI_LTSS"/>
    <property type="match status" value="1"/>
</dbReference>
<feature type="region of interest" description="Disordered" evidence="10">
    <location>
        <begin position="108"/>
        <end position="130"/>
    </location>
</feature>
<keyword evidence="9" id="KW-0449">Lipoprotein</keyword>
<name>A0A8X7S7Y5_BRACI</name>
<dbReference type="AlphaFoldDB" id="A0A8X7S7Y5"/>
<gene>
    <name evidence="13" type="ORF">Bca52824_031359</name>
</gene>
<evidence type="ECO:0000256" key="6">
    <source>
        <dbReference type="ARBA" id="ARBA00023136"/>
    </source>
</evidence>
<keyword evidence="5 11" id="KW-0732">Signal</keyword>
<dbReference type="SUPFAM" id="SSF47699">
    <property type="entry name" value="Bifunctional inhibitor/lipid-transfer protein/seed storage 2S albumin"/>
    <property type="match status" value="1"/>
</dbReference>
<comment type="subcellular location">
    <subcellularLocation>
        <location evidence="1">Cell membrane</location>
        <topology evidence="1">Lipid-anchor</topology>
        <topology evidence="1">GPI-anchor</topology>
    </subcellularLocation>
</comment>
<evidence type="ECO:0000256" key="3">
    <source>
        <dbReference type="ARBA" id="ARBA00022475"/>
    </source>
</evidence>
<dbReference type="OrthoDB" id="690947at2759"/>
<keyword evidence="6" id="KW-0472">Membrane</keyword>